<feature type="transmembrane region" description="Helical" evidence="2">
    <location>
        <begin position="168"/>
        <end position="189"/>
    </location>
</feature>
<protein>
    <submittedName>
        <fullName evidence="3">Uncharacterized protein</fullName>
    </submittedName>
</protein>
<dbReference type="Proteomes" id="UP000002218">
    <property type="component" value="Chromosome"/>
</dbReference>
<dbReference type="KEGG" id="nml:Namu_4754"/>
<evidence type="ECO:0000256" key="1">
    <source>
        <dbReference type="SAM" id="MobiDB-lite"/>
    </source>
</evidence>
<feature type="compositionally biased region" description="Low complexity" evidence="1">
    <location>
        <begin position="24"/>
        <end position="34"/>
    </location>
</feature>
<keyword evidence="2" id="KW-0812">Transmembrane</keyword>
<proteinExistence type="predicted"/>
<feature type="transmembrane region" description="Helical" evidence="2">
    <location>
        <begin position="280"/>
        <end position="300"/>
    </location>
</feature>
<feature type="compositionally biased region" description="Pro residues" evidence="1">
    <location>
        <begin position="35"/>
        <end position="118"/>
    </location>
</feature>
<dbReference type="STRING" id="479431.Namu_4754"/>
<gene>
    <name evidence="3" type="ordered locus">Namu_4754</name>
</gene>
<dbReference type="PRINTS" id="PR01217">
    <property type="entry name" value="PRICHEXTENSN"/>
</dbReference>
<evidence type="ECO:0000313" key="4">
    <source>
        <dbReference type="Proteomes" id="UP000002218"/>
    </source>
</evidence>
<keyword evidence="2" id="KW-0472">Membrane</keyword>
<dbReference type="RefSeq" id="WP_015749843.1">
    <property type="nucleotide sequence ID" value="NC_013235.1"/>
</dbReference>
<organism evidence="3 4">
    <name type="scientific">Nakamurella multipartita (strain ATCC 700099 / DSM 44233 / CIP 104796 / JCM 9543 / NBRC 105858 / Y-104)</name>
    <name type="common">Microsphaera multipartita</name>
    <dbReference type="NCBI Taxonomy" id="479431"/>
    <lineage>
        <taxon>Bacteria</taxon>
        <taxon>Bacillati</taxon>
        <taxon>Actinomycetota</taxon>
        <taxon>Actinomycetes</taxon>
        <taxon>Nakamurellales</taxon>
        <taxon>Nakamurellaceae</taxon>
        <taxon>Nakamurella</taxon>
    </lineage>
</organism>
<keyword evidence="4" id="KW-1185">Reference proteome</keyword>
<sequence>MAKNPPSGADPYGPPAGSTPPPTSYQQVPPGYQQGPPPGYQQGPPPGYQPGPPPGYQQGPPPGYQQGPPPGYQQGPPPGMPPGQPDYQQGPPPGYQQGPPPGYQQGPPPGYQPGPPPGYQQQPAYGQQQPGYPPPGTYGPQGGQPGYAGAYPPAGGPKPSFDVSKLTIAGWGVLGSALLTLIASFFPFWSVTGTGTIIEFTVSLNGWSLWWWLPVLLATAVGVVYALQLFGVLKPNQVKGDWLVYGAAASFVLMLIVLVQTFLYGGSALGYTGYSHGPSFGVFIAVVTTAALTYFMALVAQSAGAKLPFKVPGPA</sequence>
<feature type="compositionally biased region" description="Low complexity" evidence="1">
    <location>
        <begin position="119"/>
        <end position="130"/>
    </location>
</feature>
<feature type="region of interest" description="Disordered" evidence="1">
    <location>
        <begin position="1"/>
        <end position="153"/>
    </location>
</feature>
<dbReference type="AlphaFoldDB" id="C8X8T2"/>
<dbReference type="HOGENOM" id="CLU_882310_0_0_11"/>
<dbReference type="eggNOG" id="COG3794">
    <property type="taxonomic scope" value="Bacteria"/>
</dbReference>
<feature type="transmembrane region" description="Helical" evidence="2">
    <location>
        <begin position="209"/>
        <end position="230"/>
    </location>
</feature>
<reference evidence="4" key="1">
    <citation type="submission" date="2009-09" db="EMBL/GenBank/DDBJ databases">
        <title>The complete genome of Nakamurella multipartita DSM 44233.</title>
        <authorList>
            <consortium name="US DOE Joint Genome Institute (JGI-PGF)"/>
            <person name="Lucas S."/>
            <person name="Copeland A."/>
            <person name="Lapidus A."/>
            <person name="Glavina del Rio T."/>
            <person name="Dalin E."/>
            <person name="Tice H."/>
            <person name="Bruce D."/>
            <person name="Goodwin L."/>
            <person name="Pitluck S."/>
            <person name="Kyrpides N."/>
            <person name="Mavromatis K."/>
            <person name="Ivanova N."/>
            <person name="Ovchinnikova G."/>
            <person name="Sims D."/>
            <person name="Meincke L."/>
            <person name="Brettin T."/>
            <person name="Detter J.C."/>
            <person name="Han C."/>
            <person name="Larimer F."/>
            <person name="Land M."/>
            <person name="Hauser L."/>
            <person name="Markowitz V."/>
            <person name="Cheng J.-F."/>
            <person name="Hugenholtz P."/>
            <person name="Woyke T."/>
            <person name="Wu D."/>
            <person name="Klenk H.-P."/>
            <person name="Eisen J.A."/>
        </authorList>
    </citation>
    <scope>NUCLEOTIDE SEQUENCE [LARGE SCALE GENOMIC DNA]</scope>
    <source>
        <strain evidence="4">ATCC 700099 / DSM 44233 / CIP 104796 / JCM 9543 / NBRC 105858 / Y-104</strain>
    </source>
</reference>
<evidence type="ECO:0000256" key="2">
    <source>
        <dbReference type="SAM" id="Phobius"/>
    </source>
</evidence>
<feature type="transmembrane region" description="Helical" evidence="2">
    <location>
        <begin position="242"/>
        <end position="265"/>
    </location>
</feature>
<feature type="compositionally biased region" description="Pro residues" evidence="1">
    <location>
        <begin position="12"/>
        <end position="23"/>
    </location>
</feature>
<dbReference type="InParanoid" id="C8X8T2"/>
<keyword evidence="2" id="KW-1133">Transmembrane helix</keyword>
<accession>C8X8T2</accession>
<reference evidence="3 4" key="2">
    <citation type="journal article" date="2010" name="Stand. Genomic Sci.">
        <title>Complete genome sequence of Nakamurella multipartita type strain (Y-104).</title>
        <authorList>
            <person name="Tice H."/>
            <person name="Mayilraj S."/>
            <person name="Sims D."/>
            <person name="Lapidus A."/>
            <person name="Nolan M."/>
            <person name="Lucas S."/>
            <person name="Glavina Del Rio T."/>
            <person name="Copeland A."/>
            <person name="Cheng J.F."/>
            <person name="Meincke L."/>
            <person name="Bruce D."/>
            <person name="Goodwin L."/>
            <person name="Pitluck S."/>
            <person name="Ivanova N."/>
            <person name="Mavromatis K."/>
            <person name="Ovchinnikova G."/>
            <person name="Pati A."/>
            <person name="Chen A."/>
            <person name="Palaniappan K."/>
            <person name="Land M."/>
            <person name="Hauser L."/>
            <person name="Chang Y.J."/>
            <person name="Jeffries C.D."/>
            <person name="Detter J.C."/>
            <person name="Brettin T."/>
            <person name="Rohde M."/>
            <person name="Goker M."/>
            <person name="Bristow J."/>
            <person name="Eisen J.A."/>
            <person name="Markowitz V."/>
            <person name="Hugenholtz P."/>
            <person name="Kyrpides N.C."/>
            <person name="Klenk H.P."/>
            <person name="Chen F."/>
        </authorList>
    </citation>
    <scope>NUCLEOTIDE SEQUENCE [LARGE SCALE GENOMIC DNA]</scope>
    <source>
        <strain evidence="4">ATCC 700099 / DSM 44233 / CIP 104796 / JCM 9543 / NBRC 105858 / Y-104</strain>
    </source>
</reference>
<evidence type="ECO:0000313" key="3">
    <source>
        <dbReference type="EMBL" id="ACV81030.1"/>
    </source>
</evidence>
<name>C8X8T2_NAKMY</name>
<dbReference type="EMBL" id="CP001737">
    <property type="protein sequence ID" value="ACV81030.1"/>
    <property type="molecule type" value="Genomic_DNA"/>
</dbReference>